<feature type="region of interest" description="Disordered" evidence="1">
    <location>
        <begin position="177"/>
        <end position="205"/>
    </location>
</feature>
<feature type="non-terminal residue" evidence="2">
    <location>
        <position position="205"/>
    </location>
</feature>
<keyword evidence="3" id="KW-1185">Reference proteome</keyword>
<dbReference type="EMBL" id="JAOPGA020000571">
    <property type="protein sequence ID" value="KAL0479505.1"/>
    <property type="molecule type" value="Genomic_DNA"/>
</dbReference>
<organism evidence="2 3">
    <name type="scientific">Acrasis kona</name>
    <dbReference type="NCBI Taxonomy" id="1008807"/>
    <lineage>
        <taxon>Eukaryota</taxon>
        <taxon>Discoba</taxon>
        <taxon>Heterolobosea</taxon>
        <taxon>Tetramitia</taxon>
        <taxon>Eutetramitia</taxon>
        <taxon>Acrasidae</taxon>
        <taxon>Acrasis</taxon>
    </lineage>
</organism>
<accession>A0AAW2YRS0</accession>
<protein>
    <submittedName>
        <fullName evidence="2">Uncharacterized protein</fullName>
    </submittedName>
</protein>
<proteinExistence type="predicted"/>
<sequence>MFAMNSKIHSVIQASPFALMFGRSPFNVVSPDSDKELADDREKMLRFWSIFKDTIPYGVTSLRNKYRESQHYAHKVDVYKVGEIVMLRIPNRNKAEDSYQGPFRITQVLENNTYHLESEVEKDIETTTYFLKRVELNEGQTLTKEFVNNKARSFFECSDTVEDTEMLVDDRADTSFRVESSDSDISIDETPLNVRKPPTPKKYKR</sequence>
<reference evidence="2 3" key="1">
    <citation type="submission" date="2024-03" db="EMBL/GenBank/DDBJ databases">
        <title>The Acrasis kona genome and developmental transcriptomes reveal deep origins of eukaryotic multicellular pathways.</title>
        <authorList>
            <person name="Sheikh S."/>
            <person name="Fu C.-J."/>
            <person name="Brown M.W."/>
            <person name="Baldauf S.L."/>
        </authorList>
    </citation>
    <scope>NUCLEOTIDE SEQUENCE [LARGE SCALE GENOMIC DNA]</scope>
    <source>
        <strain evidence="2 3">ATCC MYA-3509</strain>
    </source>
</reference>
<gene>
    <name evidence="2" type="ORF">AKO1_007883</name>
</gene>
<dbReference type="Proteomes" id="UP001431209">
    <property type="component" value="Unassembled WGS sequence"/>
</dbReference>
<dbReference type="AlphaFoldDB" id="A0AAW2YRS0"/>
<name>A0AAW2YRS0_9EUKA</name>
<evidence type="ECO:0000313" key="2">
    <source>
        <dbReference type="EMBL" id="KAL0479505.1"/>
    </source>
</evidence>
<comment type="caution">
    <text evidence="2">The sequence shown here is derived from an EMBL/GenBank/DDBJ whole genome shotgun (WGS) entry which is preliminary data.</text>
</comment>
<evidence type="ECO:0000313" key="3">
    <source>
        <dbReference type="Proteomes" id="UP001431209"/>
    </source>
</evidence>
<evidence type="ECO:0000256" key="1">
    <source>
        <dbReference type="SAM" id="MobiDB-lite"/>
    </source>
</evidence>